<gene>
    <name evidence="1" type="ORF">ACFQLX_16185</name>
</gene>
<name>A0ABW2GG37_9ACTN</name>
<evidence type="ECO:0000313" key="1">
    <source>
        <dbReference type="EMBL" id="MFC7219688.1"/>
    </source>
</evidence>
<comment type="caution">
    <text evidence="1">The sequence shown here is derived from an EMBL/GenBank/DDBJ whole genome shotgun (WGS) entry which is preliminary data.</text>
</comment>
<accession>A0ABW2GG37</accession>
<dbReference type="RefSeq" id="WP_386415658.1">
    <property type="nucleotide sequence ID" value="NZ_JBHSZO010000023.1"/>
</dbReference>
<reference evidence="2" key="1">
    <citation type="journal article" date="2019" name="Int. J. Syst. Evol. Microbiol.">
        <title>The Global Catalogue of Microorganisms (GCM) 10K type strain sequencing project: providing services to taxonomists for standard genome sequencing and annotation.</title>
        <authorList>
            <consortium name="The Broad Institute Genomics Platform"/>
            <consortium name="The Broad Institute Genome Sequencing Center for Infectious Disease"/>
            <person name="Wu L."/>
            <person name="Ma J."/>
        </authorList>
    </citation>
    <scope>NUCLEOTIDE SEQUENCE [LARGE SCALE GENOMIC DNA]</scope>
    <source>
        <strain evidence="2">CGMCC 1.13681</strain>
    </source>
</reference>
<protein>
    <submittedName>
        <fullName evidence="1">Uncharacterized protein</fullName>
    </submittedName>
</protein>
<evidence type="ECO:0000313" key="2">
    <source>
        <dbReference type="Proteomes" id="UP001596413"/>
    </source>
</evidence>
<dbReference type="Proteomes" id="UP001596413">
    <property type="component" value="Unassembled WGS sequence"/>
</dbReference>
<keyword evidence="2" id="KW-1185">Reference proteome</keyword>
<sequence length="97" mass="10255">MDDEPFPGVVEVQFTDAAGHRWSLVDKAPVFDAPGALGPDSAYPLEISVACVVIGSARLQKDGGLVTVSTTPHGVAATDGQDEFTVRCDQLTRREQA</sequence>
<proteinExistence type="predicted"/>
<organism evidence="1 2">
    <name type="scientific">Streptomyces polyrhachis</name>
    <dbReference type="NCBI Taxonomy" id="1282885"/>
    <lineage>
        <taxon>Bacteria</taxon>
        <taxon>Bacillati</taxon>
        <taxon>Actinomycetota</taxon>
        <taxon>Actinomycetes</taxon>
        <taxon>Kitasatosporales</taxon>
        <taxon>Streptomycetaceae</taxon>
        <taxon>Streptomyces</taxon>
    </lineage>
</organism>
<dbReference type="EMBL" id="JBHSZO010000023">
    <property type="protein sequence ID" value="MFC7219688.1"/>
    <property type="molecule type" value="Genomic_DNA"/>
</dbReference>